<dbReference type="OrthoDB" id="9804958at2"/>
<dbReference type="PANTHER" id="PTHR30537:SF5">
    <property type="entry name" value="HTH-TYPE TRANSCRIPTIONAL ACTIVATOR TTDR-RELATED"/>
    <property type="match status" value="1"/>
</dbReference>
<dbReference type="InterPro" id="IPR000847">
    <property type="entry name" value="LysR_HTH_N"/>
</dbReference>
<dbReference type="EMBL" id="CP033219">
    <property type="protein sequence ID" value="AZV78005.1"/>
    <property type="molecule type" value="Genomic_DNA"/>
</dbReference>
<keyword evidence="7" id="KW-1185">Reference proteome</keyword>
<dbReference type="Proteomes" id="UP000283063">
    <property type="component" value="Chromosome"/>
</dbReference>
<dbReference type="SUPFAM" id="SSF53850">
    <property type="entry name" value="Periplasmic binding protein-like II"/>
    <property type="match status" value="1"/>
</dbReference>
<dbReference type="GO" id="GO:0003677">
    <property type="term" value="F:DNA binding"/>
    <property type="evidence" value="ECO:0007669"/>
    <property type="project" value="UniProtKB-KW"/>
</dbReference>
<evidence type="ECO:0000256" key="1">
    <source>
        <dbReference type="ARBA" id="ARBA00009437"/>
    </source>
</evidence>
<dbReference type="FunFam" id="1.10.10.10:FF:000001">
    <property type="entry name" value="LysR family transcriptional regulator"/>
    <property type="match status" value="1"/>
</dbReference>
<dbReference type="PANTHER" id="PTHR30537">
    <property type="entry name" value="HTH-TYPE TRANSCRIPTIONAL REGULATOR"/>
    <property type="match status" value="1"/>
</dbReference>
<dbReference type="PROSITE" id="PS50931">
    <property type="entry name" value="HTH_LYSR"/>
    <property type="match status" value="1"/>
</dbReference>
<keyword evidence="4" id="KW-0804">Transcription</keyword>
<dbReference type="RefSeq" id="WP_127748563.1">
    <property type="nucleotide sequence ID" value="NZ_CP033219.1"/>
</dbReference>
<dbReference type="AlphaFoldDB" id="A0A3T0N1W6"/>
<sequence length="304" mass="33771">MWNRIPPIQSLRLFDTVVRHRSMTRAAAETGISQSAVSQSIRQLEDFVDAPLLDRATRPMTLTPAGAEFHRICIETIGRLAHTVEEMRQTNKDSGNTVTVSCNLGFATYWLMPRLNYFSAEHPEIEVHVMVAYQGAAGLHDGSDVAIRYGHGRWADGLWEPLFKETLIPICSPQYLNNHGPIRDAADLASRRLIHVAVTDADWLGWEQYFKLIGHTSTPITGGLRFGNYVQAVQSALTGEGIMLGWRSVVGDLLATQQLTIAYDTPTHLDSGYFVNQSSSRVGSNSTGKLLDWLGRKATETLDF</sequence>
<dbReference type="KEGG" id="sedi:EBB79_08925"/>
<accession>A0A3T0N1W6</accession>
<proteinExistence type="inferred from homology"/>
<dbReference type="Gene3D" id="1.10.10.10">
    <property type="entry name" value="Winged helix-like DNA-binding domain superfamily/Winged helix DNA-binding domain"/>
    <property type="match status" value="1"/>
</dbReference>
<dbReference type="Pfam" id="PF00126">
    <property type="entry name" value="HTH_1"/>
    <property type="match status" value="1"/>
</dbReference>
<dbReference type="Pfam" id="PF03466">
    <property type="entry name" value="LysR_substrate"/>
    <property type="match status" value="1"/>
</dbReference>
<comment type="similarity">
    <text evidence="1">Belongs to the LysR transcriptional regulatory family.</text>
</comment>
<keyword evidence="2" id="KW-0805">Transcription regulation</keyword>
<dbReference type="InterPro" id="IPR036388">
    <property type="entry name" value="WH-like_DNA-bd_sf"/>
</dbReference>
<gene>
    <name evidence="6" type="ORF">EBB79_08925</name>
</gene>
<evidence type="ECO:0000313" key="6">
    <source>
        <dbReference type="EMBL" id="AZV78005.1"/>
    </source>
</evidence>
<dbReference type="InterPro" id="IPR005119">
    <property type="entry name" value="LysR_subst-bd"/>
</dbReference>
<dbReference type="InterPro" id="IPR036390">
    <property type="entry name" value="WH_DNA-bd_sf"/>
</dbReference>
<evidence type="ECO:0000256" key="2">
    <source>
        <dbReference type="ARBA" id="ARBA00023015"/>
    </source>
</evidence>
<evidence type="ECO:0000256" key="4">
    <source>
        <dbReference type="ARBA" id="ARBA00023163"/>
    </source>
</evidence>
<evidence type="ECO:0000259" key="5">
    <source>
        <dbReference type="PROSITE" id="PS50931"/>
    </source>
</evidence>
<dbReference type="Gene3D" id="3.40.190.10">
    <property type="entry name" value="Periplasmic binding protein-like II"/>
    <property type="match status" value="2"/>
</dbReference>
<dbReference type="InterPro" id="IPR058163">
    <property type="entry name" value="LysR-type_TF_proteobact-type"/>
</dbReference>
<protein>
    <submittedName>
        <fullName evidence="6">LysR family transcriptional regulator</fullName>
    </submittedName>
</protein>
<name>A0A3T0N1W6_9RHOB</name>
<evidence type="ECO:0000313" key="7">
    <source>
        <dbReference type="Proteomes" id="UP000283063"/>
    </source>
</evidence>
<reference evidence="6 7" key="1">
    <citation type="submission" date="2018-10" db="EMBL/GenBank/DDBJ databases">
        <title>Parasedimentitalea marina sp. nov., a psychrophilic bacterium isolated from deep seawater of the New Britain Trench.</title>
        <authorList>
            <person name="Cao J."/>
        </authorList>
    </citation>
    <scope>NUCLEOTIDE SEQUENCE [LARGE SCALE GENOMIC DNA]</scope>
    <source>
        <strain evidence="6 7">W43</strain>
    </source>
</reference>
<keyword evidence="3" id="KW-0238">DNA-binding</keyword>
<dbReference type="SUPFAM" id="SSF46785">
    <property type="entry name" value="Winged helix' DNA-binding domain"/>
    <property type="match status" value="1"/>
</dbReference>
<feature type="domain" description="HTH lysR-type" evidence="5">
    <location>
        <begin position="6"/>
        <end position="63"/>
    </location>
</feature>
<dbReference type="PRINTS" id="PR00039">
    <property type="entry name" value="HTHLYSR"/>
</dbReference>
<organism evidence="6 7">
    <name type="scientific">Parasedimentitalea marina</name>
    <dbReference type="NCBI Taxonomy" id="2483033"/>
    <lineage>
        <taxon>Bacteria</taxon>
        <taxon>Pseudomonadati</taxon>
        <taxon>Pseudomonadota</taxon>
        <taxon>Alphaproteobacteria</taxon>
        <taxon>Rhodobacterales</taxon>
        <taxon>Paracoccaceae</taxon>
        <taxon>Parasedimentitalea</taxon>
    </lineage>
</organism>
<dbReference type="GO" id="GO:0003700">
    <property type="term" value="F:DNA-binding transcription factor activity"/>
    <property type="evidence" value="ECO:0007669"/>
    <property type="project" value="InterPro"/>
</dbReference>
<evidence type="ECO:0000256" key="3">
    <source>
        <dbReference type="ARBA" id="ARBA00023125"/>
    </source>
</evidence>